<name>A0A4Z0NPH2_9HYPH</name>
<keyword evidence="1" id="KW-0547">Nucleotide-binding</keyword>
<dbReference type="GO" id="GO:0005886">
    <property type="term" value="C:plasma membrane"/>
    <property type="evidence" value="ECO:0007669"/>
    <property type="project" value="TreeGrafter"/>
</dbReference>
<dbReference type="Gene3D" id="1.20.58.760">
    <property type="entry name" value="Peptidase M41"/>
    <property type="match status" value="1"/>
</dbReference>
<dbReference type="InterPro" id="IPR000642">
    <property type="entry name" value="Peptidase_M41"/>
</dbReference>
<dbReference type="PROSITE" id="PS00674">
    <property type="entry name" value="AAA"/>
    <property type="match status" value="1"/>
</dbReference>
<evidence type="ECO:0000256" key="1">
    <source>
        <dbReference type="RuleBase" id="RU003651"/>
    </source>
</evidence>
<comment type="similarity">
    <text evidence="1">Belongs to the AAA ATPase family.</text>
</comment>
<dbReference type="AlphaFoldDB" id="A0A4Z0NPH2"/>
<dbReference type="PANTHER" id="PTHR23076">
    <property type="entry name" value="METALLOPROTEASE M41 FTSH"/>
    <property type="match status" value="1"/>
</dbReference>
<comment type="caution">
    <text evidence="3">The sequence shown here is derived from an EMBL/GenBank/DDBJ whole genome shotgun (WGS) entry which is preliminary data.</text>
</comment>
<dbReference type="SUPFAM" id="SSF52540">
    <property type="entry name" value="P-loop containing nucleoside triphosphate hydrolases"/>
    <property type="match status" value="1"/>
</dbReference>
<evidence type="ECO:0000313" key="4">
    <source>
        <dbReference type="Proteomes" id="UP000297535"/>
    </source>
</evidence>
<dbReference type="GO" id="GO:0005524">
    <property type="term" value="F:ATP binding"/>
    <property type="evidence" value="ECO:0007669"/>
    <property type="project" value="UniProtKB-KW"/>
</dbReference>
<evidence type="ECO:0000313" key="3">
    <source>
        <dbReference type="EMBL" id="TGD97899.1"/>
    </source>
</evidence>
<dbReference type="Gene3D" id="3.40.50.300">
    <property type="entry name" value="P-loop containing nucleotide triphosphate hydrolases"/>
    <property type="match status" value="1"/>
</dbReference>
<dbReference type="InterPro" id="IPR003593">
    <property type="entry name" value="AAA+_ATPase"/>
</dbReference>
<dbReference type="GO" id="GO:0016887">
    <property type="term" value="F:ATP hydrolysis activity"/>
    <property type="evidence" value="ECO:0007669"/>
    <property type="project" value="InterPro"/>
</dbReference>
<dbReference type="CDD" id="cd19481">
    <property type="entry name" value="RecA-like_protease"/>
    <property type="match status" value="1"/>
</dbReference>
<dbReference type="EMBL" id="SRLB01000012">
    <property type="protein sequence ID" value="TGD97899.1"/>
    <property type="molecule type" value="Genomic_DNA"/>
</dbReference>
<dbReference type="InterPro" id="IPR003960">
    <property type="entry name" value="ATPase_AAA_CS"/>
</dbReference>
<dbReference type="InterPro" id="IPR003959">
    <property type="entry name" value="ATPase_AAA_core"/>
</dbReference>
<organism evidence="3 4">
    <name type="scientific">Methylobacterium nonmethylotrophicum</name>
    <dbReference type="NCBI Taxonomy" id="1141884"/>
    <lineage>
        <taxon>Bacteria</taxon>
        <taxon>Pseudomonadati</taxon>
        <taxon>Pseudomonadota</taxon>
        <taxon>Alphaproteobacteria</taxon>
        <taxon>Hyphomicrobiales</taxon>
        <taxon>Methylobacteriaceae</taxon>
        <taxon>Methylobacterium</taxon>
    </lineage>
</organism>
<accession>A0A4Z0NPH2</accession>
<dbReference type="GO" id="GO:0006508">
    <property type="term" value="P:proteolysis"/>
    <property type="evidence" value="ECO:0007669"/>
    <property type="project" value="InterPro"/>
</dbReference>
<dbReference type="GO" id="GO:0004222">
    <property type="term" value="F:metalloendopeptidase activity"/>
    <property type="evidence" value="ECO:0007669"/>
    <property type="project" value="InterPro"/>
</dbReference>
<dbReference type="InterPro" id="IPR027417">
    <property type="entry name" value="P-loop_NTPase"/>
</dbReference>
<dbReference type="PANTHER" id="PTHR23076:SF97">
    <property type="entry name" value="ATP-DEPENDENT ZINC METALLOPROTEASE YME1L1"/>
    <property type="match status" value="1"/>
</dbReference>
<dbReference type="OrthoDB" id="9809379at2"/>
<reference evidence="3 4" key="1">
    <citation type="submission" date="2019-04" db="EMBL/GenBank/DDBJ databases">
        <authorList>
            <person name="Feng G."/>
            <person name="Zhu H."/>
        </authorList>
    </citation>
    <scope>NUCLEOTIDE SEQUENCE [LARGE SCALE GENOMIC DNA]</scope>
    <source>
        <strain evidence="3 4">6HR-1</strain>
    </source>
</reference>
<sequence>MHDLAFLREDLDDMEAASSPADRRGRRMPATETLARLAVEDALGDRPRRRVGRAEALAMVVEVPSAEWVEPVLEACRVLGEWSATFARTGSSRTEDRPDKGNDKVAKVLAQGGRVLGVSHACERHLPAALIAAVDVRIRVSVPSNDVVARVIRSATGQRPPAMPARVAAGLGYWELCSAIRGTSARACVQRLVAAKEAKSVADASGAEAPAFETLCGYGAAHDWGKRLLRDLDLWKRGEIPFRCIDRNVVLASDPGLGKSTYVRSLARASGLPLIVTSVSAWFSSSSGYLDAVIKQIDTEFSHAASLAPSIIFLDEIDSIPNRATMTERAREYWNSIVTHMLLTIDNYTANNAADICIIGATNHADKLDAALVRPGRLNRVIRIEPPRAPDLAVIFRQHLGAELADVDLATLGELALGATGAQVAAWVLEARARARAEERPLRAEDLFGVVAPEDGRSDQERARSALHEAAHAVGAEILRVGRVAQVDLVLRGASAGATSIKPLLGSSPTRDELERMVIFLLCGRAAEAVFLGEASAGAGGDAASDLARATAFVAGIHASLGLGDALAYRGTMEEVARSIRDDPGLRGAVEADLARLQAEAEKLVWRFGEAVQAVAKALLDRRVVGGDALRALMAGHGAGGRATEGKRK</sequence>
<feature type="domain" description="AAA+ ATPase" evidence="2">
    <location>
        <begin position="245"/>
        <end position="388"/>
    </location>
</feature>
<dbReference type="InterPro" id="IPR037219">
    <property type="entry name" value="Peptidase_M41-like"/>
</dbReference>
<evidence type="ECO:0000259" key="2">
    <source>
        <dbReference type="SMART" id="SM00382"/>
    </source>
</evidence>
<dbReference type="GO" id="GO:0004176">
    <property type="term" value="F:ATP-dependent peptidase activity"/>
    <property type="evidence" value="ECO:0007669"/>
    <property type="project" value="InterPro"/>
</dbReference>
<dbReference type="RefSeq" id="WP_135416198.1">
    <property type="nucleotide sequence ID" value="NZ_SRLB01000012.1"/>
</dbReference>
<proteinExistence type="inferred from homology"/>
<dbReference type="GO" id="GO:0030163">
    <property type="term" value="P:protein catabolic process"/>
    <property type="evidence" value="ECO:0007669"/>
    <property type="project" value="TreeGrafter"/>
</dbReference>
<dbReference type="Pfam" id="PF00004">
    <property type="entry name" value="AAA"/>
    <property type="match status" value="1"/>
</dbReference>
<keyword evidence="4" id="KW-1185">Reference proteome</keyword>
<dbReference type="Gene3D" id="1.10.8.60">
    <property type="match status" value="1"/>
</dbReference>
<gene>
    <name evidence="3" type="ORF">EU555_17145</name>
</gene>
<dbReference type="SUPFAM" id="SSF140990">
    <property type="entry name" value="FtsH protease domain-like"/>
    <property type="match status" value="1"/>
</dbReference>
<keyword evidence="1" id="KW-0067">ATP-binding</keyword>
<protein>
    <submittedName>
        <fullName evidence="3">AAA family ATPase</fullName>
    </submittedName>
</protein>
<dbReference type="Proteomes" id="UP000297535">
    <property type="component" value="Unassembled WGS sequence"/>
</dbReference>
<dbReference type="SMART" id="SM00382">
    <property type="entry name" value="AAA"/>
    <property type="match status" value="1"/>
</dbReference>
<dbReference type="Pfam" id="PF01434">
    <property type="entry name" value="Peptidase_M41"/>
    <property type="match status" value="1"/>
</dbReference>